<reference evidence="1 2" key="1">
    <citation type="submission" date="2024-01" db="EMBL/GenBank/DDBJ databases">
        <authorList>
            <person name="Waweru B."/>
        </authorList>
    </citation>
    <scope>NUCLEOTIDE SEQUENCE [LARGE SCALE GENOMIC DNA]</scope>
</reference>
<sequence>VAHARTLIAEKLFPASSELLVGQGFDRLLEKSNLGEKNITDMLVLLRFLYALESVVWTIIEKVLLPKYSYSISIYLLHRHDVYDCSNAFFYKRVKTVSREQVQALRDVVHDTILLAPKMNRNALKVVVKADKENGEYLIEWLTGKKNHEWEDGDFDEERSNKSRWPLDAGGMEETDCQCILRLYTLLVREAFV</sequence>
<name>A0AAV1RVN6_9ROSI</name>
<accession>A0AAV1RVN6</accession>
<proteinExistence type="predicted"/>
<keyword evidence="2" id="KW-1185">Reference proteome</keyword>
<dbReference type="Proteomes" id="UP001314170">
    <property type="component" value="Unassembled WGS sequence"/>
</dbReference>
<evidence type="ECO:0000313" key="1">
    <source>
        <dbReference type="EMBL" id="CAK7339846.1"/>
    </source>
</evidence>
<feature type="non-terminal residue" evidence="1">
    <location>
        <position position="1"/>
    </location>
</feature>
<evidence type="ECO:0000313" key="2">
    <source>
        <dbReference type="Proteomes" id="UP001314170"/>
    </source>
</evidence>
<gene>
    <name evidence="1" type="ORF">DCAF_LOCUS14922</name>
</gene>
<organism evidence="1 2">
    <name type="scientific">Dovyalis caffra</name>
    <dbReference type="NCBI Taxonomy" id="77055"/>
    <lineage>
        <taxon>Eukaryota</taxon>
        <taxon>Viridiplantae</taxon>
        <taxon>Streptophyta</taxon>
        <taxon>Embryophyta</taxon>
        <taxon>Tracheophyta</taxon>
        <taxon>Spermatophyta</taxon>
        <taxon>Magnoliopsida</taxon>
        <taxon>eudicotyledons</taxon>
        <taxon>Gunneridae</taxon>
        <taxon>Pentapetalae</taxon>
        <taxon>rosids</taxon>
        <taxon>fabids</taxon>
        <taxon>Malpighiales</taxon>
        <taxon>Salicaceae</taxon>
        <taxon>Flacourtieae</taxon>
        <taxon>Dovyalis</taxon>
    </lineage>
</organism>
<protein>
    <submittedName>
        <fullName evidence="1">Uncharacterized protein</fullName>
    </submittedName>
</protein>
<comment type="caution">
    <text evidence="1">The sequence shown here is derived from an EMBL/GenBank/DDBJ whole genome shotgun (WGS) entry which is preliminary data.</text>
</comment>
<dbReference type="AlphaFoldDB" id="A0AAV1RVN6"/>
<dbReference type="EMBL" id="CAWUPB010001158">
    <property type="protein sequence ID" value="CAK7339846.1"/>
    <property type="molecule type" value="Genomic_DNA"/>
</dbReference>